<accession>A0AAD9QAX5</accession>
<feature type="region of interest" description="Disordered" evidence="1">
    <location>
        <begin position="68"/>
        <end position="105"/>
    </location>
</feature>
<protein>
    <submittedName>
        <fullName evidence="2">Uncharacterized protein</fullName>
    </submittedName>
</protein>
<proteinExistence type="predicted"/>
<evidence type="ECO:0000313" key="3">
    <source>
        <dbReference type="Proteomes" id="UP001249851"/>
    </source>
</evidence>
<keyword evidence="3" id="KW-1185">Reference proteome</keyword>
<reference evidence="2" key="1">
    <citation type="journal article" date="2023" name="G3 (Bethesda)">
        <title>Whole genome assembly and annotation of the endangered Caribbean coral Acropora cervicornis.</title>
        <authorList>
            <person name="Selwyn J.D."/>
            <person name="Vollmer S.V."/>
        </authorList>
    </citation>
    <scope>NUCLEOTIDE SEQUENCE</scope>
    <source>
        <strain evidence="2">K2</strain>
    </source>
</reference>
<organism evidence="2 3">
    <name type="scientific">Acropora cervicornis</name>
    <name type="common">Staghorn coral</name>
    <dbReference type="NCBI Taxonomy" id="6130"/>
    <lineage>
        <taxon>Eukaryota</taxon>
        <taxon>Metazoa</taxon>
        <taxon>Cnidaria</taxon>
        <taxon>Anthozoa</taxon>
        <taxon>Hexacorallia</taxon>
        <taxon>Scleractinia</taxon>
        <taxon>Astrocoeniina</taxon>
        <taxon>Acroporidae</taxon>
        <taxon>Acropora</taxon>
    </lineage>
</organism>
<name>A0AAD9QAX5_ACRCE</name>
<sequence length="506" mass="56075">MSMLSANDQSSVPLENVTMVETPALSSGVGKVELSVPVSVELTTSLLASTVTLSSPLAGDMPTVPTPRIWKPRPFTPSPRPSPLVSPLLPKTEPKQTSPGQCIESWSSSWQIPQPSVPRQVKVETTDQQYDSGQEIVKALRQVVSSPKVEYHRFDGDPLKYVTFMHNFETYLEKDNPDEARRLQLLIQHCTGKGREAIESCANLPNDGYRVAKQTLRENFGKPHVIAEAHVKKLILMDLPYWNVVCSKQHDIWKCSKFKGLTHEEKWRVVRSGGLCNKFLEKRHISKECPKVNFKCQKSCCGGNHHTLMHRPTARIAREICSGSSQRDNASQSGNNGTSVTTEEQVSSGSRDVTGTGNGNGITVAATGAGETRVCLGIVPVKVRGKGNNQIVETYALLDNGSERKVKFYIDWDNWSNEMESQVVKLTVMSMDESIAVELPGVRTVAQMPISRSCIPRKGDLARWPHLQGIDIPAVRDTQVLLLIGLKEKPSLFLPLEFKQVKLMSQ</sequence>
<gene>
    <name evidence="2" type="ORF">P5673_020311</name>
</gene>
<dbReference type="PANTHER" id="PTHR47331:SF1">
    <property type="entry name" value="GAG-LIKE PROTEIN"/>
    <property type="match status" value="1"/>
</dbReference>
<feature type="compositionally biased region" description="Polar residues" evidence="1">
    <location>
        <begin position="325"/>
        <end position="351"/>
    </location>
</feature>
<dbReference type="Proteomes" id="UP001249851">
    <property type="component" value="Unassembled WGS sequence"/>
</dbReference>
<reference evidence="2" key="2">
    <citation type="journal article" date="2023" name="Science">
        <title>Genomic signatures of disease resistance in endangered staghorn corals.</title>
        <authorList>
            <person name="Vollmer S.V."/>
            <person name="Selwyn J.D."/>
            <person name="Despard B.A."/>
            <person name="Roesel C.L."/>
        </authorList>
    </citation>
    <scope>NUCLEOTIDE SEQUENCE</scope>
    <source>
        <strain evidence="2">K2</strain>
    </source>
</reference>
<evidence type="ECO:0000313" key="2">
    <source>
        <dbReference type="EMBL" id="KAK2557556.1"/>
    </source>
</evidence>
<feature type="compositionally biased region" description="Pro residues" evidence="1">
    <location>
        <begin position="74"/>
        <end position="84"/>
    </location>
</feature>
<comment type="caution">
    <text evidence="2">The sequence shown here is derived from an EMBL/GenBank/DDBJ whole genome shotgun (WGS) entry which is preliminary data.</text>
</comment>
<feature type="region of interest" description="Disordered" evidence="1">
    <location>
        <begin position="325"/>
        <end position="359"/>
    </location>
</feature>
<dbReference type="PANTHER" id="PTHR47331">
    <property type="entry name" value="PHD-TYPE DOMAIN-CONTAINING PROTEIN"/>
    <property type="match status" value="1"/>
</dbReference>
<dbReference type="AlphaFoldDB" id="A0AAD9QAX5"/>
<evidence type="ECO:0000256" key="1">
    <source>
        <dbReference type="SAM" id="MobiDB-lite"/>
    </source>
</evidence>
<dbReference type="EMBL" id="JARQWQ010000049">
    <property type="protein sequence ID" value="KAK2557556.1"/>
    <property type="molecule type" value="Genomic_DNA"/>
</dbReference>